<dbReference type="AlphaFoldDB" id="C3JAM8"/>
<keyword evidence="3" id="KW-1185">Reference proteome</keyword>
<organism evidence="2 3">
    <name type="scientific">Porphyromonas endodontalis (strain ATCC 35406 / DSM 24491 / JCM 8526 / CCUG 16442 / BCRC 14492 / NCTC 13058 / HG 370)</name>
    <name type="common">Bacteroides endodontalis</name>
    <dbReference type="NCBI Taxonomy" id="553175"/>
    <lineage>
        <taxon>Bacteria</taxon>
        <taxon>Pseudomonadati</taxon>
        <taxon>Bacteroidota</taxon>
        <taxon>Bacteroidia</taxon>
        <taxon>Bacteroidales</taxon>
        <taxon>Porphyromonadaceae</taxon>
        <taxon>Porphyromonas</taxon>
    </lineage>
</organism>
<proteinExistence type="predicted"/>
<dbReference type="GO" id="GO:0051083">
    <property type="term" value="P:'de novo' cotranslational protein folding"/>
    <property type="evidence" value="ECO:0007669"/>
    <property type="project" value="TreeGrafter"/>
</dbReference>
<dbReference type="InterPro" id="IPR037041">
    <property type="entry name" value="Trigger_fac_C_sf"/>
</dbReference>
<protein>
    <submittedName>
        <fullName evidence="2">Putative trigger factor</fullName>
    </submittedName>
</protein>
<name>C3JAM8_POREA</name>
<dbReference type="PANTHER" id="PTHR30560">
    <property type="entry name" value="TRIGGER FACTOR CHAPERONE AND PEPTIDYL-PROLYL CIS/TRANS ISOMERASE"/>
    <property type="match status" value="1"/>
</dbReference>
<dbReference type="InterPro" id="IPR036611">
    <property type="entry name" value="Trigger_fac_ribosome-bd_sf"/>
</dbReference>
<feature type="domain" description="Trigger factor ribosome-binding bacterial" evidence="1">
    <location>
        <begin position="1"/>
        <end position="142"/>
    </location>
</feature>
<dbReference type="InterPro" id="IPR008881">
    <property type="entry name" value="Trigger_fac_ribosome-bd_bac"/>
</dbReference>
<gene>
    <name evidence="2" type="ORF">POREN0001_0265</name>
</gene>
<dbReference type="Gene3D" id="1.10.3120.10">
    <property type="entry name" value="Trigger factor, C-terminal domain"/>
    <property type="match status" value="1"/>
</dbReference>
<dbReference type="GO" id="GO:0044183">
    <property type="term" value="F:protein folding chaperone"/>
    <property type="evidence" value="ECO:0007669"/>
    <property type="project" value="TreeGrafter"/>
</dbReference>
<dbReference type="GO" id="GO:0043335">
    <property type="term" value="P:protein unfolding"/>
    <property type="evidence" value="ECO:0007669"/>
    <property type="project" value="TreeGrafter"/>
</dbReference>
<dbReference type="GO" id="GO:0043022">
    <property type="term" value="F:ribosome binding"/>
    <property type="evidence" value="ECO:0007669"/>
    <property type="project" value="TreeGrafter"/>
</dbReference>
<dbReference type="Proteomes" id="UP000004295">
    <property type="component" value="Unassembled WGS sequence"/>
</dbReference>
<dbReference type="InterPro" id="IPR005215">
    <property type="entry name" value="Trig_fac"/>
</dbReference>
<reference evidence="2 3" key="1">
    <citation type="submission" date="2009-04" db="EMBL/GenBank/DDBJ databases">
        <authorList>
            <person name="Sebastian Y."/>
            <person name="Madupu R."/>
            <person name="Durkin A.S."/>
            <person name="Torralba M."/>
            <person name="Methe B."/>
            <person name="Sutton G.G."/>
            <person name="Strausberg R.L."/>
            <person name="Nelson K.E."/>
        </authorList>
    </citation>
    <scope>NUCLEOTIDE SEQUENCE [LARGE SCALE GENOMIC DNA]</scope>
    <source>
        <strain evidence="3">ATCC 35406 / BCRC 14492 / JCM 8526 / NCTC 13058 / HG 370</strain>
    </source>
</reference>
<evidence type="ECO:0000259" key="1">
    <source>
        <dbReference type="Pfam" id="PF05697"/>
    </source>
</evidence>
<dbReference type="SUPFAM" id="SSF109998">
    <property type="entry name" value="Triger factor/SurA peptide-binding domain-like"/>
    <property type="match status" value="1"/>
</dbReference>
<dbReference type="SUPFAM" id="SSF102735">
    <property type="entry name" value="Trigger factor ribosome-binding domain"/>
    <property type="match status" value="1"/>
</dbReference>
<dbReference type="GO" id="GO:0015031">
    <property type="term" value="P:protein transport"/>
    <property type="evidence" value="ECO:0007669"/>
    <property type="project" value="InterPro"/>
</dbReference>
<dbReference type="Pfam" id="PF05697">
    <property type="entry name" value="Trigger_N"/>
    <property type="match status" value="1"/>
</dbReference>
<dbReference type="STRING" id="553175.POREN0001_0265"/>
<dbReference type="EMBL" id="ACNN01000020">
    <property type="protein sequence ID" value="EEN82860.1"/>
    <property type="molecule type" value="Genomic_DNA"/>
</dbReference>
<evidence type="ECO:0000313" key="3">
    <source>
        <dbReference type="Proteomes" id="UP000004295"/>
    </source>
</evidence>
<dbReference type="InterPro" id="IPR027304">
    <property type="entry name" value="Trigger_fact/SurA_dom_sf"/>
</dbReference>
<accession>C3JAM8</accession>
<comment type="caution">
    <text evidence="2">The sequence shown here is derived from an EMBL/GenBank/DDBJ whole genome shotgun (WGS) entry which is preliminary data.</text>
</comment>
<dbReference type="GO" id="GO:0003755">
    <property type="term" value="F:peptidyl-prolyl cis-trans isomerase activity"/>
    <property type="evidence" value="ECO:0007669"/>
    <property type="project" value="TreeGrafter"/>
</dbReference>
<dbReference type="PANTHER" id="PTHR30560:SF3">
    <property type="entry name" value="TRIGGER FACTOR-LIKE PROTEIN TIG, CHLOROPLASTIC"/>
    <property type="match status" value="1"/>
</dbReference>
<sequence>MNSTFTTEAPRRGIVTVSIEAADYEKAVKEQLRNIRQRMDMPGFRKGMVPQGIVTKKYGASVKIEEINKMVGDKLFETLRENNVEFLGQPMIQPNDQDLEKGSDFTFSFHLALTPDFNIPLSSDVKLPYYTVKVGEKDIDEADNYMRRAYGSMQQAEVMGEDDSLYGLLVELDEEGNPKENGLRKENCLLLPKSFKDEAEKAKFKDVALHSVVRFNPYKADGETDAITSNLLGIKPEEVEDHKGDFNFEVEKINHFVEAELGEELYKKAFGEETTIKDEAAYRAELAKRREMEYASGSNNLFANKLIEYVKANIGTPEFDKETFRPFVANIQKKNNEELTEESFQSIIDYVFFTTALRQMAKAQGVEVTDEIIRQEALGEIRQQMAAYGYSSLPDSIFETLVKSHLEDENKRAETELNATIRLVALDAQSKVTLEKKEVTSEEFEKLFHGTSEEPAEEA</sequence>
<dbReference type="GeneID" id="93365263"/>
<dbReference type="RefSeq" id="WP_004333864.1">
    <property type="nucleotide sequence ID" value="NZ_ACNN01000020.1"/>
</dbReference>
<evidence type="ECO:0000313" key="2">
    <source>
        <dbReference type="EMBL" id="EEN82860.1"/>
    </source>
</evidence>
<dbReference type="Gene3D" id="3.30.70.1050">
    <property type="entry name" value="Trigger factor ribosome-binding domain"/>
    <property type="match status" value="1"/>
</dbReference>
<dbReference type="eggNOG" id="COG0544">
    <property type="taxonomic scope" value="Bacteria"/>
</dbReference>